<proteinExistence type="predicted"/>
<dbReference type="EMBL" id="CAKLBY020000123">
    <property type="protein sequence ID" value="CAK7928273.1"/>
    <property type="molecule type" value="Genomic_DNA"/>
</dbReference>
<comment type="caution">
    <text evidence="1">The sequence shown here is derived from an EMBL/GenBank/DDBJ whole genome shotgun (WGS) entry which is preliminary data.</text>
</comment>
<reference evidence="1" key="1">
    <citation type="submission" date="2024-01" db="EMBL/GenBank/DDBJ databases">
        <authorList>
            <person name="Webb A."/>
        </authorList>
    </citation>
    <scope>NUCLEOTIDE SEQUENCE</scope>
    <source>
        <strain evidence="1">Pm1</strain>
    </source>
</reference>
<sequence>MLLDAPVIWGIGNQPSVSLSTPRGGVHRARLVRLDIQEGKWIHCLRCEIMTAASEEGPELMIDEGNQSCIKMTKIPVNHGRAKRIDIKYYHIRDEVKRGDVKLECCETTVILADIMTKGLLGPHHKDLTTALVDRAC</sequence>
<dbReference type="Proteomes" id="UP001162060">
    <property type="component" value="Unassembled WGS sequence"/>
</dbReference>
<gene>
    <name evidence="1" type="ORF">PM001_LOCUS13423</name>
</gene>
<evidence type="ECO:0000313" key="1">
    <source>
        <dbReference type="EMBL" id="CAK7928273.1"/>
    </source>
</evidence>
<organism evidence="1 2">
    <name type="scientific">Peronospora matthiolae</name>
    <dbReference type="NCBI Taxonomy" id="2874970"/>
    <lineage>
        <taxon>Eukaryota</taxon>
        <taxon>Sar</taxon>
        <taxon>Stramenopiles</taxon>
        <taxon>Oomycota</taxon>
        <taxon>Peronosporomycetes</taxon>
        <taxon>Peronosporales</taxon>
        <taxon>Peronosporaceae</taxon>
        <taxon>Peronospora</taxon>
    </lineage>
</organism>
<name>A0AAV1U4K4_9STRA</name>
<protein>
    <submittedName>
        <fullName evidence="1">Uncharacterized protein</fullName>
    </submittedName>
</protein>
<accession>A0AAV1U4K4</accession>
<evidence type="ECO:0000313" key="2">
    <source>
        <dbReference type="Proteomes" id="UP001162060"/>
    </source>
</evidence>
<dbReference type="AlphaFoldDB" id="A0AAV1U4K4"/>
<dbReference type="CDD" id="cd09272">
    <property type="entry name" value="RNase_HI_RT_Ty1"/>
    <property type="match status" value="1"/>
</dbReference>